<evidence type="ECO:0000313" key="3">
    <source>
        <dbReference type="Proteomes" id="UP001451571"/>
    </source>
</evidence>
<dbReference type="InterPro" id="IPR034505">
    <property type="entry name" value="Coproporphyrinogen-III_oxidase"/>
</dbReference>
<dbReference type="InterPro" id="IPR006638">
    <property type="entry name" value="Elp3/MiaA/NifB-like_rSAM"/>
</dbReference>
<dbReference type="Proteomes" id="UP001451571">
    <property type="component" value="Chromosome"/>
</dbReference>
<dbReference type="SMART" id="SM00729">
    <property type="entry name" value="Elp3"/>
    <property type="match status" value="1"/>
</dbReference>
<dbReference type="SFLD" id="SFLDF00310">
    <property type="entry name" value="oxygen-independent_coproporphy"/>
    <property type="match status" value="1"/>
</dbReference>
<dbReference type="CDD" id="cd01335">
    <property type="entry name" value="Radical_SAM"/>
    <property type="match status" value="1"/>
</dbReference>
<dbReference type="RefSeq" id="WP_342756339.1">
    <property type="nucleotide sequence ID" value="NZ_CP146256.1"/>
</dbReference>
<dbReference type="SUPFAM" id="SSF102114">
    <property type="entry name" value="Radical SAM enzymes"/>
    <property type="match status" value="1"/>
</dbReference>
<sequence>MLTVWINKAQFEYDIHSLVKAFYPEEEVKVLRAEGEKQDHRIAIEFGETSIKMTLKKEPQAEVRVSEISHSPDADRQTVKNLLKQLIYNSLSKLLGKKLPWGTLTGIRPTKIPMTMLEEGKGEAQIMSFMQDTYFISEEKGVLSIDIAKRERELLSRLHYKDGYSLYIGIPFCPTTCLYCSFTSYPICAWKNRVDDYLEALEKEMAFTSSALSDKVLDTVYIGGGTPTTLEPEELERLLCSLERFFDLSRLQEFTVEAGRADSITREKLRVLKKHNITRISVNPQTMKEETLKLIGRHHTVDQVKVAFESAREEGFDNINMDVILGLPGETVEDVVHTMEEIKKLRPDSLTVHSLAIKRASRMNSWIEEKGLSTLRNTDETMGIAERAARVMGMEPYYLYRQKNMSGNFENVGYAEPGKYGIYNILIMEEMQTIAALGAGSISKAVLGDGRIERMDNVKDVALYIERIDEMIERKRKLLEKPLETV</sequence>
<dbReference type="SFLD" id="SFLDG01065">
    <property type="entry name" value="anaerobic_coproporphyrinogen-I"/>
    <property type="match status" value="1"/>
</dbReference>
<dbReference type="PANTHER" id="PTHR13932:SF1">
    <property type="entry name" value="OXYGEN-INDEPENDENT COPROPORPHYRINOGEN-III OXIDASE-LIKE PROTEIN HEMZ"/>
    <property type="match status" value="1"/>
</dbReference>
<dbReference type="PANTHER" id="PTHR13932">
    <property type="entry name" value="COPROPORPHYRINIGEN III OXIDASE"/>
    <property type="match status" value="1"/>
</dbReference>
<dbReference type="InterPro" id="IPR058240">
    <property type="entry name" value="rSAM_sf"/>
</dbReference>
<dbReference type="EMBL" id="CP146256">
    <property type="protein sequence ID" value="XAH72726.1"/>
    <property type="molecule type" value="Genomic_DNA"/>
</dbReference>
<dbReference type="InterPro" id="IPR023404">
    <property type="entry name" value="rSAM_horseshoe"/>
</dbReference>
<protein>
    <submittedName>
        <fullName evidence="2">Coproporphyrinogen dehydrogenase HemZ</fullName>
        <ecNumber evidence="2">1.3.98.3</ecNumber>
    </submittedName>
</protein>
<dbReference type="NCBIfam" id="TIGR03994">
    <property type="entry name" value="rSAM_HemZ"/>
    <property type="match status" value="1"/>
</dbReference>
<reference evidence="2 3" key="1">
    <citation type="submission" date="2024-02" db="EMBL/GenBank/DDBJ databases">
        <title>Bacterial strain from lacustrine sediment.</title>
        <authorList>
            <person name="Petit C."/>
            <person name="Fadhlaoui K."/>
        </authorList>
    </citation>
    <scope>NUCLEOTIDE SEQUENCE [LARGE SCALE GENOMIC DNA]</scope>
    <source>
        <strain evidence="2 3">IPX-CK</strain>
    </source>
</reference>
<dbReference type="SFLD" id="SFLDS00029">
    <property type="entry name" value="Radical_SAM"/>
    <property type="match status" value="1"/>
</dbReference>
<proteinExistence type="predicted"/>
<dbReference type="InterPro" id="IPR007197">
    <property type="entry name" value="rSAM"/>
</dbReference>
<keyword evidence="3" id="KW-1185">Reference proteome</keyword>
<dbReference type="Pfam" id="PF04055">
    <property type="entry name" value="Radical_SAM"/>
    <property type="match status" value="1"/>
</dbReference>
<dbReference type="SFLD" id="SFLDG01082">
    <property type="entry name" value="B12-binding_domain_containing"/>
    <property type="match status" value="1"/>
</dbReference>
<organism evidence="2 3">
    <name type="scientific">Kineothrix sedimenti</name>
    <dbReference type="NCBI Taxonomy" id="3123317"/>
    <lineage>
        <taxon>Bacteria</taxon>
        <taxon>Bacillati</taxon>
        <taxon>Bacillota</taxon>
        <taxon>Clostridia</taxon>
        <taxon>Lachnospirales</taxon>
        <taxon>Lachnospiraceae</taxon>
        <taxon>Kineothrix</taxon>
    </lineage>
</organism>
<dbReference type="EC" id="1.3.98.3" evidence="2"/>
<evidence type="ECO:0000259" key="1">
    <source>
        <dbReference type="PROSITE" id="PS51918"/>
    </source>
</evidence>
<name>A0ABZ3ERA8_9FIRM</name>
<evidence type="ECO:0000313" key="2">
    <source>
        <dbReference type="EMBL" id="XAH72726.1"/>
    </source>
</evidence>
<keyword evidence="2" id="KW-0560">Oxidoreductase</keyword>
<accession>A0ABZ3ERA8</accession>
<feature type="domain" description="Radical SAM core" evidence="1">
    <location>
        <begin position="158"/>
        <end position="401"/>
    </location>
</feature>
<gene>
    <name evidence="2" type="primary">hemZ</name>
    <name evidence="2" type="ORF">V6984_14560</name>
</gene>
<dbReference type="InterPro" id="IPR023995">
    <property type="entry name" value="HemZ"/>
</dbReference>
<dbReference type="GO" id="GO:0051989">
    <property type="term" value="F:coproporphyrinogen dehydrogenase activity"/>
    <property type="evidence" value="ECO:0007669"/>
    <property type="project" value="UniProtKB-EC"/>
</dbReference>
<dbReference type="PROSITE" id="PS51918">
    <property type="entry name" value="RADICAL_SAM"/>
    <property type="match status" value="1"/>
</dbReference>
<dbReference type="Gene3D" id="3.80.30.20">
    <property type="entry name" value="tm_1862 like domain"/>
    <property type="match status" value="1"/>
</dbReference>